<evidence type="ECO:0000313" key="5">
    <source>
        <dbReference type="EMBL" id="MBX8631928.1"/>
    </source>
</evidence>
<organism evidence="6 7">
    <name type="scientific">Candidatus Sysuiplasma superficiale</name>
    <dbReference type="NCBI Taxonomy" id="2823368"/>
    <lineage>
        <taxon>Archaea</taxon>
        <taxon>Methanobacteriati</taxon>
        <taxon>Thermoplasmatota</taxon>
        <taxon>Thermoplasmata</taxon>
        <taxon>Candidatus Sysuiplasmatales</taxon>
        <taxon>Candidatus Sysuiplasmataceae</taxon>
        <taxon>Candidatus Sysuiplasma</taxon>
    </lineage>
</organism>
<dbReference type="GO" id="GO:0003677">
    <property type="term" value="F:DNA binding"/>
    <property type="evidence" value="ECO:0007669"/>
    <property type="project" value="UniProtKB-KW"/>
</dbReference>
<evidence type="ECO:0000313" key="6">
    <source>
        <dbReference type="EMBL" id="MBX8644489.1"/>
    </source>
</evidence>
<reference evidence="6" key="1">
    <citation type="submission" date="2021-05" db="EMBL/GenBank/DDBJ databases">
        <title>Genomic insights into ecological role and evolution of a novel Thermoplasmata order Candidatus Sysuiplasmatales.</title>
        <authorList>
            <person name="Yuan Y."/>
        </authorList>
    </citation>
    <scope>NUCLEOTIDE SEQUENCE</scope>
    <source>
        <strain evidence="6">TUT19-bin139</strain>
        <strain evidence="5">YP2-bin.285</strain>
    </source>
</reference>
<dbReference type="EMBL" id="JAGVSJ010000011">
    <property type="protein sequence ID" value="MBX8631928.1"/>
    <property type="molecule type" value="Genomic_DNA"/>
</dbReference>
<evidence type="ECO:0000256" key="1">
    <source>
        <dbReference type="ARBA" id="ARBA00023015"/>
    </source>
</evidence>
<gene>
    <name evidence="5" type="ORF">J9259_05355</name>
    <name evidence="6" type="ORF">KIY12_07195</name>
</gene>
<feature type="domain" description="HTH hxlR-type" evidence="4">
    <location>
        <begin position="16"/>
        <end position="113"/>
    </location>
</feature>
<evidence type="ECO:0000256" key="3">
    <source>
        <dbReference type="ARBA" id="ARBA00023163"/>
    </source>
</evidence>
<comment type="caution">
    <text evidence="6">The sequence shown here is derived from an EMBL/GenBank/DDBJ whole genome shotgun (WGS) entry which is preliminary data.</text>
</comment>
<protein>
    <submittedName>
        <fullName evidence="6">Helix-turn-helix transcriptional regulator</fullName>
    </submittedName>
</protein>
<dbReference type="InterPro" id="IPR002577">
    <property type="entry name" value="HTH_HxlR"/>
</dbReference>
<dbReference type="Proteomes" id="UP000716004">
    <property type="component" value="Unassembled WGS sequence"/>
</dbReference>
<keyword evidence="1" id="KW-0805">Transcription regulation</keyword>
<evidence type="ECO:0000259" key="4">
    <source>
        <dbReference type="PROSITE" id="PS51118"/>
    </source>
</evidence>
<dbReference type="PROSITE" id="PS51118">
    <property type="entry name" value="HTH_HXLR"/>
    <property type="match status" value="1"/>
</dbReference>
<dbReference type="InterPro" id="IPR036388">
    <property type="entry name" value="WH-like_DNA-bd_sf"/>
</dbReference>
<dbReference type="Proteomes" id="UP000750197">
    <property type="component" value="Unassembled WGS sequence"/>
</dbReference>
<keyword evidence="2" id="KW-0238">DNA-binding</keyword>
<evidence type="ECO:0000313" key="7">
    <source>
        <dbReference type="Proteomes" id="UP000750197"/>
    </source>
</evidence>
<dbReference type="PANTHER" id="PTHR33204">
    <property type="entry name" value="TRANSCRIPTIONAL REGULATOR, MARR FAMILY"/>
    <property type="match status" value="1"/>
</dbReference>
<dbReference type="InterPro" id="IPR036390">
    <property type="entry name" value="WH_DNA-bd_sf"/>
</dbReference>
<accession>A0A8J7YTQ0</accession>
<evidence type="ECO:0000256" key="2">
    <source>
        <dbReference type="ARBA" id="ARBA00023125"/>
    </source>
</evidence>
<dbReference type="AlphaFoldDB" id="A0A8J7YTQ0"/>
<dbReference type="Gene3D" id="1.10.10.10">
    <property type="entry name" value="Winged helix-like DNA-binding domain superfamily/Winged helix DNA-binding domain"/>
    <property type="match status" value="1"/>
</dbReference>
<dbReference type="PANTHER" id="PTHR33204:SF18">
    <property type="entry name" value="TRANSCRIPTIONAL REGULATORY PROTEIN"/>
    <property type="match status" value="1"/>
</dbReference>
<dbReference type="EMBL" id="JAHEAC010000066">
    <property type="protein sequence ID" value="MBX8644489.1"/>
    <property type="molecule type" value="Genomic_DNA"/>
</dbReference>
<name>A0A8J7YTQ0_9ARCH</name>
<keyword evidence="3" id="KW-0804">Transcription</keyword>
<dbReference type="SUPFAM" id="SSF46785">
    <property type="entry name" value="Winged helix' DNA-binding domain"/>
    <property type="match status" value="1"/>
</dbReference>
<proteinExistence type="predicted"/>
<dbReference type="Pfam" id="PF01638">
    <property type="entry name" value="HxlR"/>
    <property type="match status" value="1"/>
</dbReference>
<sequence length="113" mass="13174">MSNYQIDQNAETIKECRDFTTVYNHISKKWTMPLVYALGLRRSIRFNELKRMVTGISSACLSDRLDHLEKLGVVERIVRPVSPPTVEYMLTEKGIELRKILCDLAVWMGEEKR</sequence>